<dbReference type="EC" id="4.2.1.45" evidence="2"/>
<evidence type="ECO:0000259" key="1">
    <source>
        <dbReference type="Pfam" id="PF16363"/>
    </source>
</evidence>
<dbReference type="InterPro" id="IPR013445">
    <property type="entry name" value="CDP_4_6_deHydtase"/>
</dbReference>
<dbReference type="NCBIfam" id="TIGR02622">
    <property type="entry name" value="CDP_4_6_dhtase"/>
    <property type="match status" value="1"/>
</dbReference>
<dbReference type="OrthoDB" id="9779041at2"/>
<dbReference type="Gene3D" id="3.90.25.10">
    <property type="entry name" value="UDP-galactose 4-epimerase, domain 1"/>
    <property type="match status" value="1"/>
</dbReference>
<reference evidence="2 4" key="2">
    <citation type="journal article" date="2019" name="PLoS Negl. Trop. Dis.">
        <title>Revisiting the worldwide diversity of Leptospira species in the environment.</title>
        <authorList>
            <person name="Vincent A.T."/>
            <person name="Schiettekatte O."/>
            <person name="Bourhy P."/>
            <person name="Veyrier F.J."/>
            <person name="Picardeau M."/>
        </authorList>
    </citation>
    <scope>NUCLEOTIDE SEQUENCE [LARGE SCALE GENOMIC DNA]</scope>
    <source>
        <strain evidence="2 4">201800280</strain>
        <strain evidence="3">201800281</strain>
    </source>
</reference>
<dbReference type="AlphaFoldDB" id="A0A4R9IJL6"/>
<dbReference type="SUPFAM" id="SSF51735">
    <property type="entry name" value="NAD(P)-binding Rossmann-fold domains"/>
    <property type="match status" value="1"/>
</dbReference>
<gene>
    <name evidence="2" type="primary">rfbG</name>
    <name evidence="2" type="ORF">EHQ23_17605</name>
    <name evidence="3" type="ORF">EHQ26_14455</name>
</gene>
<dbReference type="EMBL" id="RQFL01000026">
    <property type="protein sequence ID" value="TGK89630.1"/>
    <property type="molecule type" value="Genomic_DNA"/>
</dbReference>
<dbReference type="CDD" id="cd05252">
    <property type="entry name" value="CDP_GD_SDR_e"/>
    <property type="match status" value="1"/>
</dbReference>
<dbReference type="Gene3D" id="3.40.50.720">
    <property type="entry name" value="NAD(P)-binding Rossmann-like Domain"/>
    <property type="match status" value="1"/>
</dbReference>
<reference evidence="3" key="1">
    <citation type="submission" date="2018-10" db="EMBL/GenBank/DDBJ databases">
        <authorList>
            <person name="Vincent A.T."/>
            <person name="Schiettekatte O."/>
            <person name="Bourhy P."/>
            <person name="Veyrier F.J."/>
            <person name="Picardeau M."/>
        </authorList>
    </citation>
    <scope>NUCLEOTIDE SEQUENCE</scope>
    <source>
        <strain evidence="3">201800281</strain>
    </source>
</reference>
<evidence type="ECO:0000313" key="5">
    <source>
        <dbReference type="Proteomes" id="UP000297918"/>
    </source>
</evidence>
<evidence type="ECO:0000313" key="4">
    <source>
        <dbReference type="Proteomes" id="UP000297394"/>
    </source>
</evidence>
<dbReference type="Proteomes" id="UP000297394">
    <property type="component" value="Unassembled WGS sequence"/>
</dbReference>
<evidence type="ECO:0000313" key="2">
    <source>
        <dbReference type="EMBL" id="TGK79423.1"/>
    </source>
</evidence>
<dbReference type="EMBL" id="RQFM01000027">
    <property type="protein sequence ID" value="TGK79423.1"/>
    <property type="molecule type" value="Genomic_DNA"/>
</dbReference>
<dbReference type="RefSeq" id="WP_135747429.1">
    <property type="nucleotide sequence ID" value="NZ_RQFL01000026.1"/>
</dbReference>
<name>A0A4R9IJL6_9LEPT</name>
<dbReference type="InterPro" id="IPR016040">
    <property type="entry name" value="NAD(P)-bd_dom"/>
</dbReference>
<evidence type="ECO:0000313" key="3">
    <source>
        <dbReference type="EMBL" id="TGK89630.1"/>
    </source>
</evidence>
<keyword evidence="2" id="KW-0456">Lyase</keyword>
<dbReference type="GO" id="GO:0047733">
    <property type="term" value="F:CDP-glucose 4,6-dehydratase activity"/>
    <property type="evidence" value="ECO:0007669"/>
    <property type="project" value="UniProtKB-EC"/>
</dbReference>
<comment type="caution">
    <text evidence="2">The sequence shown here is derived from an EMBL/GenBank/DDBJ whole genome shotgun (WGS) entry which is preliminary data.</text>
</comment>
<dbReference type="PANTHER" id="PTHR43000">
    <property type="entry name" value="DTDP-D-GLUCOSE 4,6-DEHYDRATASE-RELATED"/>
    <property type="match status" value="1"/>
</dbReference>
<protein>
    <submittedName>
        <fullName evidence="2">CDP-glucose 4,6-dehydratase</fullName>
        <ecNumber evidence="2">4.2.1.45</ecNumber>
    </submittedName>
</protein>
<feature type="domain" description="NAD(P)-binding" evidence="1">
    <location>
        <begin position="14"/>
        <end position="326"/>
    </location>
</feature>
<dbReference type="InterPro" id="IPR036291">
    <property type="entry name" value="NAD(P)-bd_dom_sf"/>
</dbReference>
<sequence length="356" mass="40396">MGLENHFWKGKSVFITGHTGFKGSWLALWLSSLGANVHGYSLTAPTNPNLFSLIGVEPLLTSHTIGDVRDYENLSKKLKQSQAEVVFHMAAQPLVRRSYADPIETYSTNVMGTVNVLESVRHSESVKAVVNITTDKCYENQEWVWAYRENEPMGGYDPYSNSKGCSELVTSAYRNSFFLKQGVRLASARAGNVIGGGDWSEDRLVPDILASILNQKIVKIRNPNAIRPWQHVLEPLSGYLSLAEKLYKDDDQKYSSGWNFGPKEDDAKPVSWIVDRLTKQMGKKDAWEVDESPKLHEANYLKLDCSKAKHHLNWEPRWSLSNAIEKIAEWYEAYQKNADMREICLKQISEYQTTKG</sequence>
<dbReference type="Proteomes" id="UP000297918">
    <property type="component" value="Unassembled WGS sequence"/>
</dbReference>
<accession>A0A4R9IJL6</accession>
<dbReference type="Pfam" id="PF16363">
    <property type="entry name" value="GDP_Man_Dehyd"/>
    <property type="match status" value="1"/>
</dbReference>
<organism evidence="2 4">
    <name type="scientific">Leptospira bourretii</name>
    <dbReference type="NCBI Taxonomy" id="2484962"/>
    <lineage>
        <taxon>Bacteria</taxon>
        <taxon>Pseudomonadati</taxon>
        <taxon>Spirochaetota</taxon>
        <taxon>Spirochaetia</taxon>
        <taxon>Leptospirales</taxon>
        <taxon>Leptospiraceae</taxon>
        <taxon>Leptospira</taxon>
    </lineage>
</organism>
<keyword evidence="5" id="KW-1185">Reference proteome</keyword>
<proteinExistence type="predicted"/>